<dbReference type="InterPro" id="IPR029787">
    <property type="entry name" value="Nucleotide_cyclase"/>
</dbReference>
<dbReference type="Proteomes" id="UP000501237">
    <property type="component" value="Chromosome"/>
</dbReference>
<name>A0A679GJL9_9GAMM</name>
<organism evidence="12 13">
    <name type="scientific">Metapseudomonas otitidis</name>
    <dbReference type="NCBI Taxonomy" id="319939"/>
    <lineage>
        <taxon>Bacteria</taxon>
        <taxon>Pseudomonadati</taxon>
        <taxon>Pseudomonadota</taxon>
        <taxon>Gammaproteobacteria</taxon>
        <taxon>Pseudomonadales</taxon>
        <taxon>Pseudomonadaceae</taxon>
        <taxon>Metapseudomonas</taxon>
    </lineage>
</organism>
<dbReference type="SMART" id="SM00267">
    <property type="entry name" value="GGDEF"/>
    <property type="match status" value="1"/>
</dbReference>
<dbReference type="FunFam" id="3.30.70.270:FF:000001">
    <property type="entry name" value="Diguanylate cyclase domain protein"/>
    <property type="match status" value="1"/>
</dbReference>
<proteinExistence type="predicted"/>
<evidence type="ECO:0000256" key="4">
    <source>
        <dbReference type="ARBA" id="ARBA00012528"/>
    </source>
</evidence>
<dbReference type="PANTHER" id="PTHR45138">
    <property type="entry name" value="REGULATORY COMPONENTS OF SENSORY TRANSDUCTION SYSTEM"/>
    <property type="match status" value="1"/>
</dbReference>
<keyword evidence="6 10" id="KW-0812">Transmembrane</keyword>
<comment type="catalytic activity">
    <reaction evidence="9">
        <text>2 GTP = 3',3'-c-di-GMP + 2 diphosphate</text>
        <dbReference type="Rhea" id="RHEA:24898"/>
        <dbReference type="ChEBI" id="CHEBI:33019"/>
        <dbReference type="ChEBI" id="CHEBI:37565"/>
        <dbReference type="ChEBI" id="CHEBI:58805"/>
        <dbReference type="EC" id="2.7.7.65"/>
    </reaction>
</comment>
<feature type="transmembrane region" description="Helical" evidence="10">
    <location>
        <begin position="283"/>
        <end position="301"/>
    </location>
</feature>
<dbReference type="CDD" id="cd01949">
    <property type="entry name" value="GGDEF"/>
    <property type="match status" value="1"/>
</dbReference>
<dbReference type="InterPro" id="IPR043128">
    <property type="entry name" value="Rev_trsase/Diguanyl_cyclase"/>
</dbReference>
<dbReference type="GO" id="GO:0005886">
    <property type="term" value="C:plasma membrane"/>
    <property type="evidence" value="ECO:0007669"/>
    <property type="project" value="UniProtKB-SubCell"/>
</dbReference>
<sequence>MPFGPPPKLNLRSLILLFALTATLATLANNLLVTYGIQRQALVQNALEANRAYAAKLAASINENLAGDLERLRFSATLLGNVPGDTKQMALEAERLLMQDHSFNTVLVANAEGTVVASKPDSLGINGQALRSREALQQRRAMVSPAFRSLAGNLIVFVSHPIWGHDGQYLGLIGGTIYLGKPNALDSLVSQHFHHDASNVYLVDPDRKVLFHPDASRVGERLGANPIVDAVLKGESGAMQAVNTRGVEMLAGYASVPLSGWGVVAQQPLSEAQAALEDLMKRLLVGLLPMSLLGVGLILWISARISRPLRQLAESAAQPERAEKALWVKAWYAEAWMIKQALLAGLEVTRAKLGQLDLQAKSDPLTGLANRRAMEERLQAWQRLGTPFSVISLDIDHFKRVNDTFGHDTGDDVLRQFADLLRQGCRERDLPCRVGGEEFILLLPEAPLRTAAEVAERFRARQEATPIAPVGQITVSLGVVHWSPQGGRSVQDVLKRADALLYQAKQAGRNRVMADEARVFESIS</sequence>
<comment type="subcellular location">
    <subcellularLocation>
        <location evidence="2">Cell inner membrane</location>
    </subcellularLocation>
    <subcellularLocation>
        <location evidence="3">Cell membrane</location>
        <topology evidence="3">Multi-pass membrane protein</topology>
    </subcellularLocation>
</comment>
<dbReference type="InterPro" id="IPR029151">
    <property type="entry name" value="Sensor-like_sf"/>
</dbReference>
<evidence type="ECO:0000256" key="3">
    <source>
        <dbReference type="ARBA" id="ARBA00004651"/>
    </source>
</evidence>
<dbReference type="SUPFAM" id="SSF55073">
    <property type="entry name" value="Nucleotide cyclase"/>
    <property type="match status" value="1"/>
</dbReference>
<comment type="cofactor">
    <cofactor evidence="1">
        <name>Mg(2+)</name>
        <dbReference type="ChEBI" id="CHEBI:18420"/>
    </cofactor>
</comment>
<keyword evidence="5" id="KW-1003">Cell membrane</keyword>
<dbReference type="AlphaFoldDB" id="A0A679GJL9"/>
<dbReference type="EMBL" id="AP022642">
    <property type="protein sequence ID" value="BCA28558.1"/>
    <property type="molecule type" value="Genomic_DNA"/>
</dbReference>
<dbReference type="GO" id="GO:0052621">
    <property type="term" value="F:diguanylate cyclase activity"/>
    <property type="evidence" value="ECO:0007669"/>
    <property type="project" value="UniProtKB-EC"/>
</dbReference>
<dbReference type="NCBIfam" id="TIGR00254">
    <property type="entry name" value="GGDEF"/>
    <property type="match status" value="1"/>
</dbReference>
<dbReference type="Gene3D" id="3.30.70.270">
    <property type="match status" value="1"/>
</dbReference>
<dbReference type="RefSeq" id="WP_172433476.1">
    <property type="nucleotide sequence ID" value="NZ_AP022642.1"/>
</dbReference>
<keyword evidence="8 10" id="KW-0472">Membrane</keyword>
<evidence type="ECO:0000256" key="9">
    <source>
        <dbReference type="ARBA" id="ARBA00034247"/>
    </source>
</evidence>
<evidence type="ECO:0000313" key="13">
    <source>
        <dbReference type="Proteomes" id="UP000501237"/>
    </source>
</evidence>
<dbReference type="InterPro" id="IPR050469">
    <property type="entry name" value="Diguanylate_Cyclase"/>
</dbReference>
<gene>
    <name evidence="12" type="ORF">PtoMrB4_25350</name>
</gene>
<dbReference type="CDD" id="cd12912">
    <property type="entry name" value="PDC2_MCP_like"/>
    <property type="match status" value="1"/>
</dbReference>
<dbReference type="InterPro" id="IPR033479">
    <property type="entry name" value="dCache_1"/>
</dbReference>
<dbReference type="EC" id="2.7.7.65" evidence="4"/>
<evidence type="ECO:0000256" key="5">
    <source>
        <dbReference type="ARBA" id="ARBA00022475"/>
    </source>
</evidence>
<dbReference type="PROSITE" id="PS50887">
    <property type="entry name" value="GGDEF"/>
    <property type="match status" value="1"/>
</dbReference>
<dbReference type="InterPro" id="IPR000160">
    <property type="entry name" value="GGDEF_dom"/>
</dbReference>
<dbReference type="GeneID" id="57397759"/>
<dbReference type="KEGG" id="poj:PtoMrB4_25350"/>
<reference evidence="12 13" key="1">
    <citation type="journal article" date="2020" name="Microbiol. Resour. Announc.">
        <title>Complete genome sequence of Pseudomonas otitidis strain MrB4, isolated from Lake Biwa in Japan.</title>
        <authorList>
            <person name="Miyazaki K."/>
            <person name="Hase E."/>
            <person name="Maruya T."/>
        </authorList>
    </citation>
    <scope>NUCLEOTIDE SEQUENCE [LARGE SCALE GENOMIC DNA]</scope>
    <source>
        <strain evidence="12 13">MrB4</strain>
    </source>
</reference>
<protein>
    <recommendedName>
        <fullName evidence="4">diguanylate cyclase</fullName>
        <ecNumber evidence="4">2.7.7.65</ecNumber>
    </recommendedName>
</protein>
<dbReference type="Pfam" id="PF02743">
    <property type="entry name" value="dCache_1"/>
    <property type="match status" value="1"/>
</dbReference>
<dbReference type="SUPFAM" id="SSF103190">
    <property type="entry name" value="Sensory domain-like"/>
    <property type="match status" value="2"/>
</dbReference>
<evidence type="ECO:0000256" key="7">
    <source>
        <dbReference type="ARBA" id="ARBA00022989"/>
    </source>
</evidence>
<evidence type="ECO:0000256" key="1">
    <source>
        <dbReference type="ARBA" id="ARBA00001946"/>
    </source>
</evidence>
<accession>A0A679GJL9</accession>
<evidence type="ECO:0000256" key="8">
    <source>
        <dbReference type="ARBA" id="ARBA00023136"/>
    </source>
</evidence>
<evidence type="ECO:0000256" key="6">
    <source>
        <dbReference type="ARBA" id="ARBA00022692"/>
    </source>
</evidence>
<feature type="domain" description="GGDEF" evidence="11">
    <location>
        <begin position="386"/>
        <end position="517"/>
    </location>
</feature>
<dbReference type="PANTHER" id="PTHR45138:SF9">
    <property type="entry name" value="DIGUANYLATE CYCLASE DGCM-RELATED"/>
    <property type="match status" value="1"/>
</dbReference>
<evidence type="ECO:0000259" key="11">
    <source>
        <dbReference type="PROSITE" id="PS50887"/>
    </source>
</evidence>
<dbReference type="Pfam" id="PF00990">
    <property type="entry name" value="GGDEF"/>
    <property type="match status" value="1"/>
</dbReference>
<evidence type="ECO:0000256" key="10">
    <source>
        <dbReference type="SAM" id="Phobius"/>
    </source>
</evidence>
<evidence type="ECO:0000256" key="2">
    <source>
        <dbReference type="ARBA" id="ARBA00004533"/>
    </source>
</evidence>
<dbReference type="Gene3D" id="3.30.450.20">
    <property type="entry name" value="PAS domain"/>
    <property type="match status" value="1"/>
</dbReference>
<dbReference type="Gene3D" id="6.10.340.10">
    <property type="match status" value="1"/>
</dbReference>
<keyword evidence="7 10" id="KW-1133">Transmembrane helix</keyword>
<evidence type="ECO:0000313" key="12">
    <source>
        <dbReference type="EMBL" id="BCA28558.1"/>
    </source>
</evidence>